<reference evidence="1" key="1">
    <citation type="submission" date="2016-02" db="EMBL/GenBank/DDBJ databases">
        <title>Genome sequence of Bacillus trypoxylicola KCTC 13244(T).</title>
        <authorList>
            <person name="Jeong H."/>
            <person name="Park S.-H."/>
            <person name="Choi S.-K."/>
        </authorList>
    </citation>
    <scope>NUCLEOTIDE SEQUENCE [LARGE SCALE GENOMIC DNA]</scope>
    <source>
        <strain evidence="1">KCTC 13244</strain>
    </source>
</reference>
<organism evidence="1 2">
    <name type="scientific">Alkalihalobacillus trypoxylicola</name>
    <dbReference type="NCBI Taxonomy" id="519424"/>
    <lineage>
        <taxon>Bacteria</taxon>
        <taxon>Bacillati</taxon>
        <taxon>Bacillota</taxon>
        <taxon>Bacilli</taxon>
        <taxon>Bacillales</taxon>
        <taxon>Bacillaceae</taxon>
        <taxon>Alkalihalobacillus</taxon>
    </lineage>
</organism>
<proteinExistence type="predicted"/>
<accession>A0A162EMK4</accession>
<dbReference type="RefSeq" id="WP_061947951.1">
    <property type="nucleotide sequence ID" value="NZ_LTAO01000008.1"/>
</dbReference>
<keyword evidence="2" id="KW-1185">Reference proteome</keyword>
<dbReference type="OrthoDB" id="2872686at2"/>
<name>A0A162EMK4_9BACI</name>
<protein>
    <submittedName>
        <fullName evidence="1">Uncharacterized protein</fullName>
    </submittedName>
</protein>
<dbReference type="PROSITE" id="PS51257">
    <property type="entry name" value="PROKAR_LIPOPROTEIN"/>
    <property type="match status" value="1"/>
</dbReference>
<evidence type="ECO:0000313" key="1">
    <source>
        <dbReference type="EMBL" id="KYG33264.1"/>
    </source>
</evidence>
<sequence>MGKYIFILFLVSLLSGCFHEEIKEEEVVALVDGREITLKDIHSINIMGGEESLLKMIVNYTKEEVAVLEAQDKGIQVTENVEVLMDLVFPLGESGNEHIFEKKANELGITIEEYYETYYKKRLERDEYVNQLINKEFDLLNVDEADIEEYIQTLLEKYEVEILL</sequence>
<comment type="caution">
    <text evidence="1">The sequence shown here is derived from an EMBL/GenBank/DDBJ whole genome shotgun (WGS) entry which is preliminary data.</text>
</comment>
<gene>
    <name evidence="1" type="ORF">AZF04_16995</name>
</gene>
<dbReference type="Proteomes" id="UP000075806">
    <property type="component" value="Unassembled WGS sequence"/>
</dbReference>
<evidence type="ECO:0000313" key="2">
    <source>
        <dbReference type="Proteomes" id="UP000075806"/>
    </source>
</evidence>
<dbReference type="AlphaFoldDB" id="A0A162EMK4"/>
<dbReference type="EMBL" id="LTAO01000008">
    <property type="protein sequence ID" value="KYG33264.1"/>
    <property type="molecule type" value="Genomic_DNA"/>
</dbReference>